<dbReference type="GO" id="GO:0180047">
    <property type="term" value="P:dolichol phosphate mannose biosynthetic process"/>
    <property type="evidence" value="ECO:0007669"/>
    <property type="project" value="InterPro"/>
</dbReference>
<feature type="transmembrane region" description="Helical" evidence="5">
    <location>
        <begin position="12"/>
        <end position="32"/>
    </location>
</feature>
<evidence type="ECO:0000256" key="5">
    <source>
        <dbReference type="SAM" id="Phobius"/>
    </source>
</evidence>
<dbReference type="InterPro" id="IPR009914">
    <property type="entry name" value="DPM2"/>
</dbReference>
<sequence length="92" mass="10303">MAKDKAYGASVFVLSVLIILYYTYWAVIIEIIPTLPATFPFNFIPLLPSQWAYILPIWIAVVGIFSIAAWVGWTMMTTPPPAPIEEPVESTE</sequence>
<evidence type="ECO:0008006" key="7">
    <source>
        <dbReference type="Google" id="ProtNLM"/>
    </source>
</evidence>
<evidence type="ECO:0000256" key="3">
    <source>
        <dbReference type="ARBA" id="ARBA00022989"/>
    </source>
</evidence>
<evidence type="ECO:0000256" key="4">
    <source>
        <dbReference type="ARBA" id="ARBA00023136"/>
    </source>
</evidence>
<dbReference type="GO" id="GO:0005789">
    <property type="term" value="C:endoplasmic reticulum membrane"/>
    <property type="evidence" value="ECO:0007669"/>
    <property type="project" value="InterPro"/>
</dbReference>
<evidence type="ECO:0000256" key="2">
    <source>
        <dbReference type="ARBA" id="ARBA00022692"/>
    </source>
</evidence>
<accession>X0T8R8</accession>
<keyword evidence="4 5" id="KW-0472">Membrane</keyword>
<proteinExistence type="predicted"/>
<reference evidence="6" key="1">
    <citation type="journal article" date="2014" name="Front. Microbiol.">
        <title>High frequency of phylogenetically diverse reductive dehalogenase-homologous genes in deep subseafloor sedimentary metagenomes.</title>
        <authorList>
            <person name="Kawai M."/>
            <person name="Futagami T."/>
            <person name="Toyoda A."/>
            <person name="Takaki Y."/>
            <person name="Nishi S."/>
            <person name="Hori S."/>
            <person name="Arai W."/>
            <person name="Tsubouchi T."/>
            <person name="Morono Y."/>
            <person name="Uchiyama I."/>
            <person name="Ito T."/>
            <person name="Fujiyama A."/>
            <person name="Inagaki F."/>
            <person name="Takami H."/>
        </authorList>
    </citation>
    <scope>NUCLEOTIDE SEQUENCE</scope>
    <source>
        <strain evidence="6">Expedition CK06-06</strain>
    </source>
</reference>
<keyword evidence="2 5" id="KW-0812">Transmembrane</keyword>
<comment type="subcellular location">
    <subcellularLocation>
        <location evidence="1">Membrane</location>
        <topology evidence="1">Multi-pass membrane protein</topology>
    </subcellularLocation>
</comment>
<dbReference type="EMBL" id="BARS01010111">
    <property type="protein sequence ID" value="GAF89893.1"/>
    <property type="molecule type" value="Genomic_DNA"/>
</dbReference>
<gene>
    <name evidence="6" type="ORF">S01H1_18847</name>
</gene>
<comment type="caution">
    <text evidence="6">The sequence shown here is derived from an EMBL/GenBank/DDBJ whole genome shotgun (WGS) entry which is preliminary data.</text>
</comment>
<organism evidence="6">
    <name type="scientific">marine sediment metagenome</name>
    <dbReference type="NCBI Taxonomy" id="412755"/>
    <lineage>
        <taxon>unclassified sequences</taxon>
        <taxon>metagenomes</taxon>
        <taxon>ecological metagenomes</taxon>
    </lineage>
</organism>
<protein>
    <recommendedName>
        <fullName evidence="7">Dolichol phosphate-mannose biosynthesis regulatory protein</fullName>
    </recommendedName>
</protein>
<evidence type="ECO:0000256" key="1">
    <source>
        <dbReference type="ARBA" id="ARBA00004141"/>
    </source>
</evidence>
<feature type="transmembrane region" description="Helical" evidence="5">
    <location>
        <begin position="52"/>
        <end position="73"/>
    </location>
</feature>
<dbReference type="Pfam" id="PF07297">
    <property type="entry name" value="DPM2"/>
    <property type="match status" value="1"/>
</dbReference>
<evidence type="ECO:0000313" key="6">
    <source>
        <dbReference type="EMBL" id="GAF89893.1"/>
    </source>
</evidence>
<dbReference type="AlphaFoldDB" id="X0T8R8"/>
<dbReference type="GO" id="GO:0030234">
    <property type="term" value="F:enzyme regulator activity"/>
    <property type="evidence" value="ECO:0007669"/>
    <property type="project" value="InterPro"/>
</dbReference>
<name>X0T8R8_9ZZZZ</name>
<keyword evidence="3 5" id="KW-1133">Transmembrane helix</keyword>